<dbReference type="Ensembl" id="ENSEBUT00000017620.1">
    <property type="protein sequence ID" value="ENSEBUP00000017044.1"/>
    <property type="gene ID" value="ENSEBUG00000010657.1"/>
</dbReference>
<sequence>MALALVLPLAERAFYLPLHAACTARLAHTVRRLRILLQKESKLCINLLTVELQSLVQQFVSLKRFGVSPDIVISNTFLGENLEDPRKRDFLHKAISSHLQTCGCSIIVGSDVERVNKMVKTLCLFLSPMERRSSRLAVSPMQGNYEAGLYVQGLLKDSSGTVTLPFRRLVCAPLPSSLVDVDPPGEVRQTPPIHEHHMRREQFFHAELACSWHNQQQLSLASGTDNLNVFQEVRWSDPLVGSFVAEVSLVSDGAGQRMLLAQFILMLQRKALVLLEYVENETQRGKRQLRSLWQLKTDLDLTGDGTLAVVMAIAEKMRPGLHAVLFSHPQSSLPERD</sequence>
<proteinExistence type="predicted"/>
<dbReference type="GeneTree" id="ENSGT00390000005644"/>
<dbReference type="Pfam" id="PF15019">
    <property type="entry name" value="C9orf72-like"/>
    <property type="match status" value="1"/>
</dbReference>
<name>A0A8C4QL05_EPTBU</name>
<evidence type="ECO:0000313" key="1">
    <source>
        <dbReference type="Ensembl" id="ENSEBUP00000017044.1"/>
    </source>
</evidence>
<dbReference type="PANTHER" id="PTHR31855:SF2">
    <property type="entry name" value="GUANINE NUCLEOTIDE EXCHANGE FACTOR C9ORF72"/>
    <property type="match status" value="1"/>
</dbReference>
<protein>
    <submittedName>
        <fullName evidence="1">C9orf72-SMCR8 complex subunit</fullName>
    </submittedName>
</protein>
<organism evidence="1 2">
    <name type="scientific">Eptatretus burgeri</name>
    <name type="common">Inshore hagfish</name>
    <dbReference type="NCBI Taxonomy" id="7764"/>
    <lineage>
        <taxon>Eukaryota</taxon>
        <taxon>Metazoa</taxon>
        <taxon>Chordata</taxon>
        <taxon>Craniata</taxon>
        <taxon>Vertebrata</taxon>
        <taxon>Cyclostomata</taxon>
        <taxon>Myxini</taxon>
        <taxon>Myxiniformes</taxon>
        <taxon>Myxinidae</taxon>
        <taxon>Eptatretinae</taxon>
        <taxon>Eptatretus</taxon>
    </lineage>
</organism>
<dbReference type="Ensembl" id="ENSEBUT00000017601.1">
    <property type="protein sequence ID" value="ENSEBUP00000017025.1"/>
    <property type="gene ID" value="ENSEBUG00000010657.1"/>
</dbReference>
<dbReference type="InterPro" id="IPR027819">
    <property type="entry name" value="C9orf72"/>
</dbReference>
<dbReference type="GO" id="GO:0006897">
    <property type="term" value="P:endocytosis"/>
    <property type="evidence" value="ECO:0007669"/>
    <property type="project" value="TreeGrafter"/>
</dbReference>
<dbReference type="PANTHER" id="PTHR31855">
    <property type="entry name" value="GUANINE NUCLEOTIDE EXCHANGE C9ORF72"/>
    <property type="match status" value="1"/>
</dbReference>
<keyword evidence="2" id="KW-1185">Reference proteome</keyword>
<reference evidence="1" key="1">
    <citation type="submission" date="2025-05" db="UniProtKB">
        <authorList>
            <consortium name="Ensembl"/>
        </authorList>
    </citation>
    <scope>IDENTIFICATION</scope>
</reference>
<dbReference type="PROSITE" id="PS51835">
    <property type="entry name" value="DENN_C9ORF72"/>
    <property type="match status" value="1"/>
</dbReference>
<dbReference type="GO" id="GO:0005085">
    <property type="term" value="F:guanyl-nucleotide exchange factor activity"/>
    <property type="evidence" value="ECO:0007669"/>
    <property type="project" value="InterPro"/>
</dbReference>
<dbReference type="Proteomes" id="UP000694388">
    <property type="component" value="Unplaced"/>
</dbReference>
<dbReference type="GO" id="GO:0005768">
    <property type="term" value="C:endosome"/>
    <property type="evidence" value="ECO:0007669"/>
    <property type="project" value="TreeGrafter"/>
</dbReference>
<evidence type="ECO:0000313" key="2">
    <source>
        <dbReference type="Proteomes" id="UP000694388"/>
    </source>
</evidence>
<dbReference type="GO" id="GO:0006914">
    <property type="term" value="P:autophagy"/>
    <property type="evidence" value="ECO:0007669"/>
    <property type="project" value="TreeGrafter"/>
</dbReference>
<dbReference type="AlphaFoldDB" id="A0A8C4QL05"/>
<accession>A0A8C4QL05</accession>
<dbReference type="OMA" id="ELACSWH"/>
<dbReference type="GO" id="GO:0005776">
    <property type="term" value="C:autophagosome"/>
    <property type="evidence" value="ECO:0007669"/>
    <property type="project" value="TreeGrafter"/>
</dbReference>